<dbReference type="AlphaFoldDB" id="A0A1Y5P6F1"/>
<keyword evidence="1" id="KW-1133">Transmembrane helix</keyword>
<protein>
    <submittedName>
        <fullName evidence="2">Uncharacterized protein</fullName>
    </submittedName>
</protein>
<reference evidence="2" key="1">
    <citation type="submission" date="2016-03" db="EMBL/GenBank/DDBJ databases">
        <authorList>
            <person name="Ploux O."/>
        </authorList>
    </citation>
    <scope>NUCLEOTIDE SEQUENCE</scope>
    <source>
        <strain evidence="2">UC10</strain>
    </source>
</reference>
<dbReference type="EMBL" id="FLQS01000011">
    <property type="protein sequence ID" value="SBS74266.1"/>
    <property type="molecule type" value="Genomic_DNA"/>
</dbReference>
<sequence>MRDESGNWVGRLRPRLVVGMVVWLVVMIGWLTPAGFDAVDDTNTVIGEGLTRKARRNVMFLRANALCGTTAVRPAG</sequence>
<keyword evidence="1" id="KW-0472">Membrane</keyword>
<gene>
    <name evidence="2" type="ORF">MHPYR_190117</name>
</gene>
<feature type="transmembrane region" description="Helical" evidence="1">
    <location>
        <begin position="12"/>
        <end position="31"/>
    </location>
</feature>
<proteinExistence type="predicted"/>
<evidence type="ECO:0000313" key="2">
    <source>
        <dbReference type="EMBL" id="SBS74266.1"/>
    </source>
</evidence>
<organism evidence="2">
    <name type="scientific">uncultured Mycobacterium sp</name>
    <dbReference type="NCBI Taxonomy" id="171292"/>
    <lineage>
        <taxon>Bacteria</taxon>
        <taxon>Bacillati</taxon>
        <taxon>Actinomycetota</taxon>
        <taxon>Actinomycetes</taxon>
        <taxon>Mycobacteriales</taxon>
        <taxon>Mycobacteriaceae</taxon>
        <taxon>Mycobacterium</taxon>
        <taxon>environmental samples</taxon>
    </lineage>
</organism>
<name>A0A1Y5P6F1_9MYCO</name>
<accession>A0A1Y5P6F1</accession>
<evidence type="ECO:0000256" key="1">
    <source>
        <dbReference type="SAM" id="Phobius"/>
    </source>
</evidence>
<keyword evidence="1" id="KW-0812">Transmembrane</keyword>